<proteinExistence type="predicted"/>
<reference evidence="1 2" key="2">
    <citation type="journal article" date="2008" name="Bioinformatics">
        <title>Assembly reconciliation.</title>
        <authorList>
            <person name="Zimin A.V."/>
            <person name="Smith D.R."/>
            <person name="Sutton G."/>
            <person name="Yorke J.A."/>
        </authorList>
    </citation>
    <scope>NUCLEOTIDE SEQUENCE [LARGE SCALE GENOMIC DNA]</scope>
    <source>
        <strain evidence="1 2">TSC#14021-0224.01</strain>
    </source>
</reference>
<gene>
    <name evidence="1" type="primary">Dere\GG11666</name>
    <name evidence="1" type="ORF">Dere_GG11666</name>
</gene>
<evidence type="ECO:0000313" key="2">
    <source>
        <dbReference type="Proteomes" id="UP000008711"/>
    </source>
</evidence>
<dbReference type="Proteomes" id="UP000008711">
    <property type="component" value="Unassembled WGS sequence"/>
</dbReference>
<accession>B3P5H1</accession>
<keyword evidence="2" id="KW-1185">Reference proteome</keyword>
<dbReference type="AlphaFoldDB" id="B3P5H1"/>
<protein>
    <submittedName>
        <fullName evidence="1">GG11666</fullName>
    </submittedName>
</protein>
<organism evidence="1 2">
    <name type="scientific">Drosophila erecta</name>
    <name type="common">Fruit fly</name>
    <dbReference type="NCBI Taxonomy" id="7220"/>
    <lineage>
        <taxon>Eukaryota</taxon>
        <taxon>Metazoa</taxon>
        <taxon>Ecdysozoa</taxon>
        <taxon>Arthropoda</taxon>
        <taxon>Hexapoda</taxon>
        <taxon>Insecta</taxon>
        <taxon>Pterygota</taxon>
        <taxon>Neoptera</taxon>
        <taxon>Endopterygota</taxon>
        <taxon>Diptera</taxon>
        <taxon>Brachycera</taxon>
        <taxon>Muscomorpha</taxon>
        <taxon>Ephydroidea</taxon>
        <taxon>Drosophilidae</taxon>
        <taxon>Drosophila</taxon>
        <taxon>Sophophora</taxon>
    </lineage>
</organism>
<evidence type="ECO:0000313" key="1">
    <source>
        <dbReference type="EMBL" id="EDV53221.1"/>
    </source>
</evidence>
<sequence>MDNWNVLAAQTSSQAIGLHDSGVVKTRLLKNLVKKEQALKDATLQIIPQETEPLSDAFGWQQEMLKYLEIHWGTLTLLLILNP</sequence>
<dbReference type="EMBL" id="CH954182">
    <property type="protein sequence ID" value="EDV53221.1"/>
    <property type="molecule type" value="Genomic_DNA"/>
</dbReference>
<dbReference type="HOGENOM" id="CLU_2544951_0_0_1"/>
<name>B3P5H1_DROER</name>
<reference evidence="1 2" key="1">
    <citation type="journal article" date="2007" name="Nature">
        <title>Evolution of genes and genomes on the Drosophila phylogeny.</title>
        <authorList>
            <consortium name="Drosophila 12 Genomes Consortium"/>
            <person name="Clark A.G."/>
            <person name="Eisen M.B."/>
            <person name="Smith D.R."/>
            <person name="Bergman C.M."/>
            <person name="Oliver B."/>
            <person name="Markow T.A."/>
            <person name="Kaufman T.C."/>
            <person name="Kellis M."/>
            <person name="Gelbart W."/>
            <person name="Iyer V.N."/>
            <person name="Pollard D.A."/>
            <person name="Sackton T.B."/>
            <person name="Larracuente A.M."/>
            <person name="Singh N.D."/>
            <person name="Abad J.P."/>
            <person name="Abt D.N."/>
            <person name="Adryan B."/>
            <person name="Aguade M."/>
            <person name="Akashi H."/>
            <person name="Anderson W.W."/>
            <person name="Aquadro C.F."/>
            <person name="Ardell D.H."/>
            <person name="Arguello R."/>
            <person name="Artieri C.G."/>
            <person name="Barbash D.A."/>
            <person name="Barker D."/>
            <person name="Barsanti P."/>
            <person name="Batterham P."/>
            <person name="Batzoglou S."/>
            <person name="Begun D."/>
            <person name="Bhutkar A."/>
            <person name="Blanco E."/>
            <person name="Bosak S.A."/>
            <person name="Bradley R.K."/>
            <person name="Brand A.D."/>
            <person name="Brent M.R."/>
            <person name="Brooks A.N."/>
            <person name="Brown R.H."/>
            <person name="Butlin R.K."/>
            <person name="Caggese C."/>
            <person name="Calvi B.R."/>
            <person name="Bernardo de Carvalho A."/>
            <person name="Caspi A."/>
            <person name="Castrezana S."/>
            <person name="Celniker S.E."/>
            <person name="Chang J.L."/>
            <person name="Chapple C."/>
            <person name="Chatterji S."/>
            <person name="Chinwalla A."/>
            <person name="Civetta A."/>
            <person name="Clifton S.W."/>
            <person name="Comeron J.M."/>
            <person name="Costello J.C."/>
            <person name="Coyne J.A."/>
            <person name="Daub J."/>
            <person name="David R.G."/>
            <person name="Delcher A.L."/>
            <person name="Delehaunty K."/>
            <person name="Do C.B."/>
            <person name="Ebling H."/>
            <person name="Edwards K."/>
            <person name="Eickbush T."/>
            <person name="Evans J.D."/>
            <person name="Filipski A."/>
            <person name="Findeiss S."/>
            <person name="Freyhult E."/>
            <person name="Fulton L."/>
            <person name="Fulton R."/>
            <person name="Garcia A.C."/>
            <person name="Gardiner A."/>
            <person name="Garfield D.A."/>
            <person name="Garvin B.E."/>
            <person name="Gibson G."/>
            <person name="Gilbert D."/>
            <person name="Gnerre S."/>
            <person name="Godfrey J."/>
            <person name="Good R."/>
            <person name="Gotea V."/>
            <person name="Gravely B."/>
            <person name="Greenberg A.J."/>
            <person name="Griffiths-Jones S."/>
            <person name="Gross S."/>
            <person name="Guigo R."/>
            <person name="Gustafson E.A."/>
            <person name="Haerty W."/>
            <person name="Hahn M.W."/>
            <person name="Halligan D.L."/>
            <person name="Halpern A.L."/>
            <person name="Halter G.M."/>
            <person name="Han M.V."/>
            <person name="Heger A."/>
            <person name="Hillier L."/>
            <person name="Hinrichs A.S."/>
            <person name="Holmes I."/>
            <person name="Hoskins R.A."/>
            <person name="Hubisz M.J."/>
            <person name="Hultmark D."/>
            <person name="Huntley M.A."/>
            <person name="Jaffe D.B."/>
            <person name="Jagadeeshan S."/>
            <person name="Jeck W.R."/>
            <person name="Johnson J."/>
            <person name="Jones C.D."/>
            <person name="Jordan W.C."/>
            <person name="Karpen G.H."/>
            <person name="Kataoka E."/>
            <person name="Keightley P.D."/>
            <person name="Kheradpour P."/>
            <person name="Kirkness E.F."/>
            <person name="Koerich L.B."/>
            <person name="Kristiansen K."/>
            <person name="Kudrna D."/>
            <person name="Kulathinal R.J."/>
            <person name="Kumar S."/>
            <person name="Kwok R."/>
            <person name="Lander E."/>
            <person name="Langley C.H."/>
            <person name="Lapoint R."/>
            <person name="Lazzaro B.P."/>
            <person name="Lee S.J."/>
            <person name="Levesque L."/>
            <person name="Li R."/>
            <person name="Lin C.F."/>
            <person name="Lin M.F."/>
            <person name="Lindblad-Toh K."/>
            <person name="Llopart A."/>
            <person name="Long M."/>
            <person name="Low L."/>
            <person name="Lozovsky E."/>
            <person name="Lu J."/>
            <person name="Luo M."/>
            <person name="Machado C.A."/>
            <person name="Makalowski W."/>
            <person name="Marzo M."/>
            <person name="Matsuda M."/>
            <person name="Matzkin L."/>
            <person name="McAllister B."/>
            <person name="McBride C.S."/>
            <person name="McKernan B."/>
            <person name="McKernan K."/>
            <person name="Mendez-Lago M."/>
            <person name="Minx P."/>
            <person name="Mollenhauer M.U."/>
            <person name="Montooth K."/>
            <person name="Mount S.M."/>
            <person name="Mu X."/>
            <person name="Myers E."/>
            <person name="Negre B."/>
            <person name="Newfeld S."/>
            <person name="Nielsen R."/>
            <person name="Noor M.A."/>
            <person name="O'Grady P."/>
            <person name="Pachter L."/>
            <person name="Papaceit M."/>
            <person name="Parisi M.J."/>
            <person name="Parisi M."/>
            <person name="Parts L."/>
            <person name="Pedersen J.S."/>
            <person name="Pesole G."/>
            <person name="Phillippy A.M."/>
            <person name="Ponting C.P."/>
            <person name="Pop M."/>
            <person name="Porcelli D."/>
            <person name="Powell J.R."/>
            <person name="Prohaska S."/>
            <person name="Pruitt K."/>
            <person name="Puig M."/>
            <person name="Quesneville H."/>
            <person name="Ram K.R."/>
            <person name="Rand D."/>
            <person name="Rasmussen M.D."/>
            <person name="Reed L.K."/>
            <person name="Reenan R."/>
            <person name="Reily A."/>
            <person name="Remington K.A."/>
            <person name="Rieger T.T."/>
            <person name="Ritchie M.G."/>
            <person name="Robin C."/>
            <person name="Rogers Y.H."/>
            <person name="Rohde C."/>
            <person name="Rozas J."/>
            <person name="Rubenfield M.J."/>
            <person name="Ruiz A."/>
            <person name="Russo S."/>
            <person name="Salzberg S.L."/>
            <person name="Sanchez-Gracia A."/>
            <person name="Saranga D.J."/>
            <person name="Sato H."/>
            <person name="Schaeffer S.W."/>
            <person name="Schatz M.C."/>
            <person name="Schlenke T."/>
            <person name="Schwartz R."/>
            <person name="Segarra C."/>
            <person name="Singh R.S."/>
            <person name="Sirot L."/>
            <person name="Sirota M."/>
            <person name="Sisneros N.B."/>
            <person name="Smith C.D."/>
            <person name="Smith T.F."/>
            <person name="Spieth J."/>
            <person name="Stage D.E."/>
            <person name="Stark A."/>
            <person name="Stephan W."/>
            <person name="Strausberg R.L."/>
            <person name="Strempel S."/>
            <person name="Sturgill D."/>
            <person name="Sutton G."/>
            <person name="Sutton G.G."/>
            <person name="Tao W."/>
            <person name="Teichmann S."/>
            <person name="Tobari Y.N."/>
            <person name="Tomimura Y."/>
            <person name="Tsolas J.M."/>
            <person name="Valente V.L."/>
            <person name="Venter E."/>
            <person name="Venter J.C."/>
            <person name="Vicario S."/>
            <person name="Vieira F.G."/>
            <person name="Vilella A.J."/>
            <person name="Villasante A."/>
            <person name="Walenz B."/>
            <person name="Wang J."/>
            <person name="Wasserman M."/>
            <person name="Watts T."/>
            <person name="Wilson D."/>
            <person name="Wilson R.K."/>
            <person name="Wing R.A."/>
            <person name="Wolfner M.F."/>
            <person name="Wong A."/>
            <person name="Wong G.K."/>
            <person name="Wu C.I."/>
            <person name="Wu G."/>
            <person name="Yamamoto D."/>
            <person name="Yang H.P."/>
            <person name="Yang S.P."/>
            <person name="Yorke J.A."/>
            <person name="Yoshida K."/>
            <person name="Zdobnov E."/>
            <person name="Zhang P."/>
            <person name="Zhang Y."/>
            <person name="Zimin A.V."/>
            <person name="Baldwin J."/>
            <person name="Abdouelleil A."/>
            <person name="Abdulkadir J."/>
            <person name="Abebe A."/>
            <person name="Abera B."/>
            <person name="Abreu J."/>
            <person name="Acer S.C."/>
            <person name="Aftuck L."/>
            <person name="Alexander A."/>
            <person name="An P."/>
            <person name="Anderson E."/>
            <person name="Anderson S."/>
            <person name="Arachi H."/>
            <person name="Azer M."/>
            <person name="Bachantsang P."/>
            <person name="Barry A."/>
            <person name="Bayul T."/>
            <person name="Berlin A."/>
            <person name="Bessette D."/>
            <person name="Bloom T."/>
            <person name="Blye J."/>
            <person name="Boguslavskiy L."/>
            <person name="Bonnet C."/>
            <person name="Boukhgalter B."/>
            <person name="Bourzgui I."/>
            <person name="Brown A."/>
            <person name="Cahill P."/>
            <person name="Channer S."/>
            <person name="Cheshatsang Y."/>
            <person name="Chuda L."/>
            <person name="Citroen M."/>
            <person name="Collymore A."/>
            <person name="Cooke P."/>
            <person name="Costello M."/>
            <person name="D'Aco K."/>
            <person name="Daza R."/>
            <person name="De Haan G."/>
            <person name="DeGray S."/>
            <person name="DeMaso C."/>
            <person name="Dhargay N."/>
            <person name="Dooley K."/>
            <person name="Dooley E."/>
            <person name="Doricent M."/>
            <person name="Dorje P."/>
            <person name="Dorjee K."/>
            <person name="Dupes A."/>
            <person name="Elong R."/>
            <person name="Falk J."/>
            <person name="Farina A."/>
            <person name="Faro S."/>
            <person name="Ferguson D."/>
            <person name="Fisher S."/>
            <person name="Foley C.D."/>
            <person name="Franke A."/>
            <person name="Friedrich D."/>
            <person name="Gadbois L."/>
            <person name="Gearin G."/>
            <person name="Gearin C.R."/>
            <person name="Giannoukos G."/>
            <person name="Goode T."/>
            <person name="Graham J."/>
            <person name="Grandbois E."/>
            <person name="Grewal S."/>
            <person name="Gyaltsen K."/>
            <person name="Hafez N."/>
            <person name="Hagos B."/>
            <person name="Hall J."/>
            <person name="Henson C."/>
            <person name="Hollinger A."/>
            <person name="Honan T."/>
            <person name="Huard M.D."/>
            <person name="Hughes L."/>
            <person name="Hurhula B."/>
            <person name="Husby M.E."/>
            <person name="Kamat A."/>
            <person name="Kanga B."/>
            <person name="Kashin S."/>
            <person name="Khazanovich D."/>
            <person name="Kisner P."/>
            <person name="Lance K."/>
            <person name="Lara M."/>
            <person name="Lee W."/>
            <person name="Lennon N."/>
            <person name="Letendre F."/>
            <person name="LeVine R."/>
            <person name="Lipovsky A."/>
            <person name="Liu X."/>
            <person name="Liu J."/>
            <person name="Liu S."/>
            <person name="Lokyitsang T."/>
            <person name="Lokyitsang Y."/>
            <person name="Lubonja R."/>
            <person name="Lui A."/>
            <person name="MacDonald P."/>
            <person name="Magnisalis V."/>
            <person name="Maru K."/>
            <person name="Matthews C."/>
            <person name="McCusker W."/>
            <person name="McDonough S."/>
            <person name="Mehta T."/>
            <person name="Meldrim J."/>
            <person name="Meneus L."/>
            <person name="Mihai O."/>
            <person name="Mihalev A."/>
            <person name="Mihova T."/>
            <person name="Mittelman R."/>
            <person name="Mlenga V."/>
            <person name="Montmayeur A."/>
            <person name="Mulrain L."/>
            <person name="Navidi A."/>
            <person name="Naylor J."/>
            <person name="Negash T."/>
            <person name="Nguyen T."/>
            <person name="Nguyen N."/>
            <person name="Nicol R."/>
            <person name="Norbu C."/>
            <person name="Norbu N."/>
            <person name="Novod N."/>
            <person name="O'Neill B."/>
            <person name="Osman S."/>
            <person name="Markiewicz E."/>
            <person name="Oyono O.L."/>
            <person name="Patti C."/>
            <person name="Phunkhang P."/>
            <person name="Pierre F."/>
            <person name="Priest M."/>
            <person name="Raghuraman S."/>
            <person name="Rege F."/>
            <person name="Reyes R."/>
            <person name="Rise C."/>
            <person name="Rogov P."/>
            <person name="Ross K."/>
            <person name="Ryan E."/>
            <person name="Settipalli S."/>
            <person name="Shea T."/>
            <person name="Sherpa N."/>
            <person name="Shi L."/>
            <person name="Shih D."/>
            <person name="Sparrow T."/>
            <person name="Spaulding J."/>
            <person name="Stalker J."/>
            <person name="Stange-Thomann N."/>
            <person name="Stavropoulos S."/>
            <person name="Stone C."/>
            <person name="Strader C."/>
            <person name="Tesfaye S."/>
            <person name="Thomson T."/>
            <person name="Thoulutsang Y."/>
            <person name="Thoulutsang D."/>
            <person name="Topham K."/>
            <person name="Topping I."/>
            <person name="Tsamla T."/>
            <person name="Vassiliev H."/>
            <person name="Vo A."/>
            <person name="Wangchuk T."/>
            <person name="Wangdi T."/>
            <person name="Weiand M."/>
            <person name="Wilkinson J."/>
            <person name="Wilson A."/>
            <person name="Yadav S."/>
            <person name="Young G."/>
            <person name="Yu Q."/>
            <person name="Zembek L."/>
            <person name="Zhong D."/>
            <person name="Zimmer A."/>
            <person name="Zwirko Z."/>
            <person name="Jaffe D.B."/>
            <person name="Alvarez P."/>
            <person name="Brockman W."/>
            <person name="Butler J."/>
            <person name="Chin C."/>
            <person name="Gnerre S."/>
            <person name="Grabherr M."/>
            <person name="Kleber M."/>
            <person name="Mauceli E."/>
            <person name="MacCallum I."/>
        </authorList>
    </citation>
    <scope>NUCLEOTIDE SEQUENCE [LARGE SCALE GENOMIC DNA]</scope>
    <source>
        <strain evidence="1 2">TSC#14021-0224.01</strain>
    </source>
</reference>